<dbReference type="Proteomes" id="UP000198862">
    <property type="component" value="Unassembled WGS sequence"/>
</dbReference>
<dbReference type="GO" id="GO:0005886">
    <property type="term" value="C:plasma membrane"/>
    <property type="evidence" value="ECO:0007669"/>
    <property type="project" value="UniProtKB-SubCell"/>
</dbReference>
<dbReference type="InterPro" id="IPR001872">
    <property type="entry name" value="Peptidase_A8"/>
</dbReference>
<dbReference type="PROSITE" id="PS00855">
    <property type="entry name" value="SPASE_II"/>
    <property type="match status" value="1"/>
</dbReference>
<evidence type="ECO:0000256" key="8">
    <source>
        <dbReference type="ARBA" id="ARBA00023136"/>
    </source>
</evidence>
<dbReference type="PANTHER" id="PTHR33695:SF1">
    <property type="entry name" value="LIPOPROTEIN SIGNAL PEPTIDASE"/>
    <property type="match status" value="1"/>
</dbReference>
<dbReference type="AlphaFoldDB" id="A0A1I1QR90"/>
<comment type="function">
    <text evidence="9 10">This protein specifically catalyzes the removal of signal peptides from prolipoproteins.</text>
</comment>
<keyword evidence="7 9" id="KW-1133">Transmembrane helix</keyword>
<evidence type="ECO:0000256" key="5">
    <source>
        <dbReference type="ARBA" id="ARBA00022750"/>
    </source>
</evidence>
<dbReference type="STRING" id="1123010.SAMN02745724_03982"/>
<reference evidence="12 13" key="1">
    <citation type="submission" date="2016-10" db="EMBL/GenBank/DDBJ databases">
        <authorList>
            <person name="de Groot N.N."/>
        </authorList>
    </citation>
    <scope>NUCLEOTIDE SEQUENCE [LARGE SCALE GENOMIC DNA]</scope>
    <source>
        <strain evidence="12 13">DSM 6059</strain>
    </source>
</reference>
<dbReference type="EC" id="3.4.23.36" evidence="9"/>
<evidence type="ECO:0000256" key="1">
    <source>
        <dbReference type="ARBA" id="ARBA00006139"/>
    </source>
</evidence>
<dbReference type="GO" id="GO:0006508">
    <property type="term" value="P:proteolysis"/>
    <property type="evidence" value="ECO:0007669"/>
    <property type="project" value="UniProtKB-KW"/>
</dbReference>
<organism evidence="12 13">
    <name type="scientific">Pseudoalteromonas denitrificans DSM 6059</name>
    <dbReference type="NCBI Taxonomy" id="1123010"/>
    <lineage>
        <taxon>Bacteria</taxon>
        <taxon>Pseudomonadati</taxon>
        <taxon>Pseudomonadota</taxon>
        <taxon>Gammaproteobacteria</taxon>
        <taxon>Alteromonadales</taxon>
        <taxon>Pseudoalteromonadaceae</taxon>
        <taxon>Pseudoalteromonas</taxon>
    </lineage>
</organism>
<dbReference type="EMBL" id="FOLO01000043">
    <property type="protein sequence ID" value="SFD24569.1"/>
    <property type="molecule type" value="Genomic_DNA"/>
</dbReference>
<feature type="transmembrane region" description="Helical" evidence="9">
    <location>
        <begin position="134"/>
        <end position="155"/>
    </location>
</feature>
<evidence type="ECO:0000256" key="9">
    <source>
        <dbReference type="HAMAP-Rule" id="MF_00161"/>
    </source>
</evidence>
<dbReference type="HAMAP" id="MF_00161">
    <property type="entry name" value="LspA"/>
    <property type="match status" value="1"/>
</dbReference>
<accession>A0A1I1QR90</accession>
<evidence type="ECO:0000256" key="2">
    <source>
        <dbReference type="ARBA" id="ARBA00022475"/>
    </source>
</evidence>
<keyword evidence="3 9" id="KW-0645">Protease</keyword>
<feature type="transmembrane region" description="Helical" evidence="9">
    <location>
        <begin position="97"/>
        <end position="114"/>
    </location>
</feature>
<comment type="catalytic activity">
    <reaction evidence="9 10">
        <text>Release of signal peptides from bacterial membrane prolipoproteins. Hydrolyzes -Xaa-Yaa-Zaa-|-(S,diacylglyceryl)Cys-, in which Xaa is hydrophobic (preferably Leu), and Yaa (Ala or Ser) and Zaa (Gly or Ala) have small, neutral side chains.</text>
        <dbReference type="EC" id="3.4.23.36"/>
    </reaction>
</comment>
<evidence type="ECO:0000256" key="11">
    <source>
        <dbReference type="RuleBase" id="RU004181"/>
    </source>
</evidence>
<evidence type="ECO:0000313" key="13">
    <source>
        <dbReference type="Proteomes" id="UP000198862"/>
    </source>
</evidence>
<evidence type="ECO:0000256" key="6">
    <source>
        <dbReference type="ARBA" id="ARBA00022801"/>
    </source>
</evidence>
<dbReference type="UniPathway" id="UPA00665"/>
<keyword evidence="6 9" id="KW-0378">Hydrolase</keyword>
<comment type="pathway">
    <text evidence="9">Protein modification; lipoprotein biosynthesis (signal peptide cleavage).</text>
</comment>
<sequence>MFKAKSGLVWLWLTVILLIADQVSKIMISTQMKLYESIELLPVFNITYVHNYGAAFSFLTDAGGWQRWFFSIIAISISALLLWWLKKLPANNKILGSAYALVLAGALGNLYDRLSYGYVIDFLHVYYKTWDFPVFNIADSAICIGAGLLLIDAFLEEKVKSVNEQKKEGTE</sequence>
<evidence type="ECO:0000256" key="3">
    <source>
        <dbReference type="ARBA" id="ARBA00022670"/>
    </source>
</evidence>
<dbReference type="Pfam" id="PF01252">
    <property type="entry name" value="Peptidase_A8"/>
    <property type="match status" value="1"/>
</dbReference>
<dbReference type="GO" id="GO:0004190">
    <property type="term" value="F:aspartic-type endopeptidase activity"/>
    <property type="evidence" value="ECO:0007669"/>
    <property type="project" value="UniProtKB-UniRule"/>
</dbReference>
<feature type="active site" evidence="9">
    <location>
        <position position="139"/>
    </location>
</feature>
<feature type="active site" evidence="9">
    <location>
        <position position="121"/>
    </location>
</feature>
<evidence type="ECO:0000313" key="12">
    <source>
        <dbReference type="EMBL" id="SFD24569.1"/>
    </source>
</evidence>
<comment type="similarity">
    <text evidence="1 9 11">Belongs to the peptidase A8 family.</text>
</comment>
<keyword evidence="2 9" id="KW-1003">Cell membrane</keyword>
<keyword evidence="5 9" id="KW-0064">Aspartyl protease</keyword>
<protein>
    <recommendedName>
        <fullName evidence="9">Lipoprotein signal peptidase</fullName>
        <ecNumber evidence="9">3.4.23.36</ecNumber>
    </recommendedName>
    <alternativeName>
        <fullName evidence="9">Prolipoprotein signal peptidase</fullName>
    </alternativeName>
    <alternativeName>
        <fullName evidence="9">Signal peptidase II</fullName>
        <shortName evidence="9">SPase II</shortName>
    </alternativeName>
</protein>
<dbReference type="PANTHER" id="PTHR33695">
    <property type="entry name" value="LIPOPROTEIN SIGNAL PEPTIDASE"/>
    <property type="match status" value="1"/>
</dbReference>
<comment type="subcellular location">
    <subcellularLocation>
        <location evidence="9">Cell membrane</location>
        <topology evidence="9">Multi-pass membrane protein</topology>
    </subcellularLocation>
</comment>
<gene>
    <name evidence="9" type="primary">lspA</name>
    <name evidence="12" type="ORF">SAMN02745724_03982</name>
</gene>
<dbReference type="NCBIfam" id="TIGR00077">
    <property type="entry name" value="lspA"/>
    <property type="match status" value="1"/>
</dbReference>
<comment type="caution">
    <text evidence="9">Lacks conserved residue(s) required for the propagation of feature annotation.</text>
</comment>
<keyword evidence="13" id="KW-1185">Reference proteome</keyword>
<evidence type="ECO:0000256" key="10">
    <source>
        <dbReference type="RuleBase" id="RU000594"/>
    </source>
</evidence>
<evidence type="ECO:0000256" key="7">
    <source>
        <dbReference type="ARBA" id="ARBA00022989"/>
    </source>
</evidence>
<keyword evidence="4 9" id="KW-0812">Transmembrane</keyword>
<dbReference type="RefSeq" id="WP_177208108.1">
    <property type="nucleotide sequence ID" value="NZ_FOLO01000043.1"/>
</dbReference>
<feature type="transmembrane region" description="Helical" evidence="9">
    <location>
        <begin position="68"/>
        <end position="85"/>
    </location>
</feature>
<evidence type="ECO:0000256" key="4">
    <source>
        <dbReference type="ARBA" id="ARBA00022692"/>
    </source>
</evidence>
<name>A0A1I1QR90_9GAMM</name>
<dbReference type="PRINTS" id="PR00781">
    <property type="entry name" value="LIPOSIGPTASE"/>
</dbReference>
<proteinExistence type="inferred from homology"/>
<keyword evidence="8 9" id="KW-0472">Membrane</keyword>